<dbReference type="AlphaFoldDB" id="A0AAE9HS65"/>
<dbReference type="EMBL" id="CP097501">
    <property type="protein sequence ID" value="URD67124.1"/>
    <property type="molecule type" value="Genomic_DNA"/>
</dbReference>
<evidence type="ECO:0000313" key="1">
    <source>
        <dbReference type="EMBL" id="URD67124.1"/>
    </source>
</evidence>
<dbReference type="Proteomes" id="UP001056819">
    <property type="component" value="Chromosome"/>
</dbReference>
<reference evidence="1" key="1">
    <citation type="submission" date="2022-05" db="EMBL/GenBank/DDBJ databases">
        <title>Alysiella filiformis genome sequencing.</title>
        <authorList>
            <person name="Viehboeck T."/>
        </authorList>
    </citation>
    <scope>NUCLEOTIDE SEQUENCE</scope>
    <source>
        <strain evidence="1">DSM 2580</strain>
    </source>
</reference>
<evidence type="ECO:0000313" key="2">
    <source>
        <dbReference type="Proteomes" id="UP001056819"/>
    </source>
</evidence>
<accession>A0AAE9HS65</accession>
<protein>
    <submittedName>
        <fullName evidence="1">Uncharacterized protein</fullName>
    </submittedName>
</protein>
<sequence length="63" mass="7497">MNNQDTHNPTLPQWFRYVLPFLSGRQNTADFEAWLYSPDAETALPEDVYQAFLWADYRQNLDD</sequence>
<name>A0AAE9HS65_9NEIS</name>
<dbReference type="RefSeq" id="WP_027021044.1">
    <property type="nucleotide sequence ID" value="NZ_CP097501.1"/>
</dbReference>
<gene>
    <name evidence="1" type="ORF">LNQ82_07995</name>
</gene>
<organism evidence="1 2">
    <name type="scientific">Conchiformibius steedae DSM 2580</name>
    <dbReference type="NCBI Taxonomy" id="1121352"/>
    <lineage>
        <taxon>Bacteria</taxon>
        <taxon>Pseudomonadati</taxon>
        <taxon>Pseudomonadota</taxon>
        <taxon>Betaproteobacteria</taxon>
        <taxon>Neisseriales</taxon>
        <taxon>Neisseriaceae</taxon>
        <taxon>Conchiformibius</taxon>
    </lineage>
</organism>
<proteinExistence type="predicted"/>